<reference evidence="3" key="2">
    <citation type="submission" date="2013-10" db="EMBL/GenBank/DDBJ databases">
        <authorList>
            <person name="Aslett M."/>
        </authorList>
    </citation>
    <scope>NUCLEOTIDE SEQUENCE [LARGE SCALE GENOMIC DNA]</scope>
    <source>
        <strain evidence="3">Houghton</strain>
    </source>
</reference>
<organism evidence="3 4">
    <name type="scientific">Eimeria praecox</name>
    <dbReference type="NCBI Taxonomy" id="51316"/>
    <lineage>
        <taxon>Eukaryota</taxon>
        <taxon>Sar</taxon>
        <taxon>Alveolata</taxon>
        <taxon>Apicomplexa</taxon>
        <taxon>Conoidasida</taxon>
        <taxon>Coccidia</taxon>
        <taxon>Eucoccidiorida</taxon>
        <taxon>Eimeriorina</taxon>
        <taxon>Eimeriidae</taxon>
        <taxon>Eimeria</taxon>
    </lineage>
</organism>
<evidence type="ECO:0000256" key="1">
    <source>
        <dbReference type="SAM" id="Coils"/>
    </source>
</evidence>
<keyword evidence="4" id="KW-1185">Reference proteome</keyword>
<keyword evidence="1" id="KW-0175">Coiled coil</keyword>
<protein>
    <submittedName>
        <fullName evidence="3">High molecular mass nuclear antigen, putative</fullName>
    </submittedName>
</protein>
<evidence type="ECO:0000256" key="2">
    <source>
        <dbReference type="SAM" id="MobiDB-lite"/>
    </source>
</evidence>
<feature type="compositionally biased region" description="Polar residues" evidence="2">
    <location>
        <begin position="539"/>
        <end position="549"/>
    </location>
</feature>
<reference evidence="3" key="1">
    <citation type="submission" date="2013-10" db="EMBL/GenBank/DDBJ databases">
        <title>Genomic analysis of the causative agents of coccidiosis in chickens.</title>
        <authorList>
            <person name="Reid A.J."/>
            <person name="Blake D."/>
            <person name="Billington K."/>
            <person name="Browne H."/>
            <person name="Dunn M."/>
            <person name="Hung S."/>
            <person name="Kawahara F."/>
            <person name="Miranda-Saavedra D."/>
            <person name="Mourier T."/>
            <person name="Nagra H."/>
            <person name="Otto T.D."/>
            <person name="Rawlings N."/>
            <person name="Sanchez A."/>
            <person name="Sanders M."/>
            <person name="Subramaniam C."/>
            <person name="Tay Y."/>
            <person name="Dear P."/>
            <person name="Doerig C."/>
            <person name="Gruber A."/>
            <person name="Parkinson J."/>
            <person name="Shirley M."/>
            <person name="Wan K.L."/>
            <person name="Berriman M."/>
            <person name="Tomley F."/>
            <person name="Pain A."/>
        </authorList>
    </citation>
    <scope>NUCLEOTIDE SEQUENCE [LARGE SCALE GENOMIC DNA]</scope>
    <source>
        <strain evidence="3">Houghton</strain>
    </source>
</reference>
<feature type="coiled-coil region" evidence="1">
    <location>
        <begin position="443"/>
        <end position="473"/>
    </location>
</feature>
<feature type="compositionally biased region" description="Low complexity" evidence="2">
    <location>
        <begin position="572"/>
        <end position="582"/>
    </location>
</feature>
<sequence length="703" mass="78201">MCPPTRRHMLKRVAYPPGMRPVAYATTGPAPLGMQAPFPKYASNASCLPHPEDITYASAPYSTGGGTRNPPEPNSLLKMPEPGTQYRGNFKTEPFQPRATTSPAGIASLDTAGSRQQELQQEVKRLQAMLNARENQLDLKEAELQDALAKLQDQRKQGNQEHHSESDDADKAVLHEKEAELKTMRKRVEVLRRERQDLMELLLQKERQTAVLDTVDPSTKEASALQLGVQAISMVQGASELRGKLELAEAEIKQLRADREAAEELHQDTFEKLTDKRKEAAELLELLSQRDMKVARVEAYLQQRTRDLEALAARSKERLRKEQSKREEAEQEYRVAAEQCNVFKATLANRDEKLMQLQAEVVRRDTLLKQLEERVRVLSDDLTGAHSQLQQMLKAMAAKDAYMQELEAQLRKNDTERQLAYLTEVSKSRKLALDTRIQQELCRAALNDKREKLAAAKQDLLRSESAMERIRKAIGAAQTTENCYMQSAALQSPELHSHPTVPLHASPIVSGIPSVPVEHSLRTMDADFVVCQAPSSNPSQFASTSNQLHEASMNPPCSNEPHVVSKPHLPTSKPRSSSASRSSKAGYCLQSEHFCPPYSAIQEDPLDQAIARVCQSPEYRSIAPHICRLGPGSYLCCMNEVTMELQQDGNVMVLQSGGKKLPIKAYLDTLRSTVEAGLRVSAVAPSASRTATATDHLKVENGS</sequence>
<dbReference type="OrthoDB" id="360985at2759"/>
<accession>U6G209</accession>
<name>U6G209_9EIME</name>
<feature type="coiled-coil region" evidence="1">
    <location>
        <begin position="238"/>
        <end position="388"/>
    </location>
</feature>
<dbReference type="Proteomes" id="UP000018201">
    <property type="component" value="Unassembled WGS sequence"/>
</dbReference>
<dbReference type="AlphaFoldDB" id="U6G209"/>
<feature type="region of interest" description="Disordered" evidence="2">
    <location>
        <begin position="58"/>
        <end position="99"/>
    </location>
</feature>
<gene>
    <name evidence="3" type="ORF">EPH_0011360</name>
</gene>
<proteinExistence type="predicted"/>
<evidence type="ECO:0000313" key="4">
    <source>
        <dbReference type="Proteomes" id="UP000018201"/>
    </source>
</evidence>
<dbReference type="VEuPathDB" id="ToxoDB:EPH_0011360"/>
<evidence type="ECO:0000313" key="3">
    <source>
        <dbReference type="EMBL" id="CDI74180.1"/>
    </source>
</evidence>
<feature type="region of interest" description="Disordered" evidence="2">
    <location>
        <begin position="539"/>
        <end position="582"/>
    </location>
</feature>
<dbReference type="EMBL" id="HG689922">
    <property type="protein sequence ID" value="CDI74180.1"/>
    <property type="molecule type" value="Genomic_DNA"/>
</dbReference>
<feature type="region of interest" description="Disordered" evidence="2">
    <location>
        <begin position="152"/>
        <end position="172"/>
    </location>
</feature>